<organism evidence="7 8">
    <name type="scientific">Atta colombica</name>
    <dbReference type="NCBI Taxonomy" id="520822"/>
    <lineage>
        <taxon>Eukaryota</taxon>
        <taxon>Metazoa</taxon>
        <taxon>Ecdysozoa</taxon>
        <taxon>Arthropoda</taxon>
        <taxon>Hexapoda</taxon>
        <taxon>Insecta</taxon>
        <taxon>Pterygota</taxon>
        <taxon>Neoptera</taxon>
        <taxon>Endopterygota</taxon>
        <taxon>Hymenoptera</taxon>
        <taxon>Apocrita</taxon>
        <taxon>Aculeata</taxon>
        <taxon>Formicoidea</taxon>
        <taxon>Formicidae</taxon>
        <taxon>Myrmicinae</taxon>
        <taxon>Atta</taxon>
    </lineage>
</organism>
<proteinExistence type="inferred from homology"/>
<feature type="transmembrane region" description="Helical" evidence="6">
    <location>
        <begin position="364"/>
        <end position="393"/>
    </location>
</feature>
<comment type="subcellular location">
    <subcellularLocation>
        <location evidence="1">Membrane</location>
        <topology evidence="1">Multi-pass membrane protein</topology>
    </subcellularLocation>
</comment>
<dbReference type="STRING" id="520822.A0A151I5R3"/>
<evidence type="ECO:0000256" key="6">
    <source>
        <dbReference type="SAM" id="Phobius"/>
    </source>
</evidence>
<feature type="transmembrane region" description="Helical" evidence="6">
    <location>
        <begin position="124"/>
        <end position="151"/>
    </location>
</feature>
<dbReference type="PANTHER" id="PTHR21716:SF4">
    <property type="entry name" value="TRANSMEMBRANE PROTEIN 245"/>
    <property type="match status" value="1"/>
</dbReference>
<protein>
    <submittedName>
        <fullName evidence="7">Transmembrane protein C9orf5</fullName>
    </submittedName>
</protein>
<feature type="transmembrane region" description="Helical" evidence="6">
    <location>
        <begin position="530"/>
        <end position="559"/>
    </location>
</feature>
<dbReference type="InterPro" id="IPR002549">
    <property type="entry name" value="AI-2E-like"/>
</dbReference>
<feature type="transmembrane region" description="Helical" evidence="6">
    <location>
        <begin position="194"/>
        <end position="211"/>
    </location>
</feature>
<dbReference type="Proteomes" id="UP000078540">
    <property type="component" value="Unassembled WGS sequence"/>
</dbReference>
<evidence type="ECO:0000256" key="2">
    <source>
        <dbReference type="ARBA" id="ARBA00009773"/>
    </source>
</evidence>
<keyword evidence="4 6" id="KW-1133">Transmembrane helix</keyword>
<evidence type="ECO:0000256" key="3">
    <source>
        <dbReference type="ARBA" id="ARBA00022692"/>
    </source>
</evidence>
<reference evidence="7 8" key="1">
    <citation type="submission" date="2015-09" db="EMBL/GenBank/DDBJ databases">
        <title>Atta colombica WGS genome.</title>
        <authorList>
            <person name="Nygaard S."/>
            <person name="Hu H."/>
            <person name="Boomsma J."/>
            <person name="Zhang G."/>
        </authorList>
    </citation>
    <scope>NUCLEOTIDE SEQUENCE [LARGE SCALE GENOMIC DNA]</scope>
    <source>
        <strain evidence="7">Treedump-2</strain>
        <tissue evidence="7">Whole body</tissue>
    </source>
</reference>
<dbReference type="GO" id="GO:0016020">
    <property type="term" value="C:membrane"/>
    <property type="evidence" value="ECO:0007669"/>
    <property type="project" value="UniProtKB-SubCell"/>
</dbReference>
<comment type="similarity">
    <text evidence="2">Belongs to the autoinducer-2 exporter (AI-2E) (TC 2.A.86) family.</text>
</comment>
<gene>
    <name evidence="7" type="ORF">ALC53_01795</name>
</gene>
<keyword evidence="3 6" id="KW-0812">Transmembrane</keyword>
<feature type="transmembrane region" description="Helical" evidence="6">
    <location>
        <begin position="590"/>
        <end position="611"/>
    </location>
</feature>
<name>A0A151I5R3_9HYME</name>
<dbReference type="AlphaFoldDB" id="A0A151I5R3"/>
<dbReference type="PANTHER" id="PTHR21716">
    <property type="entry name" value="TRANSMEMBRANE PROTEIN"/>
    <property type="match status" value="1"/>
</dbReference>
<feature type="transmembrane region" description="Helical" evidence="6">
    <location>
        <begin position="694"/>
        <end position="720"/>
    </location>
</feature>
<feature type="transmembrane region" description="Helical" evidence="6">
    <location>
        <begin position="288"/>
        <end position="312"/>
    </location>
</feature>
<evidence type="ECO:0000256" key="5">
    <source>
        <dbReference type="ARBA" id="ARBA00023136"/>
    </source>
</evidence>
<evidence type="ECO:0000256" key="4">
    <source>
        <dbReference type="ARBA" id="ARBA00022989"/>
    </source>
</evidence>
<evidence type="ECO:0000313" key="7">
    <source>
        <dbReference type="EMBL" id="KYM90363.1"/>
    </source>
</evidence>
<evidence type="ECO:0000313" key="8">
    <source>
        <dbReference type="Proteomes" id="UP000078540"/>
    </source>
</evidence>
<dbReference type="EMBL" id="KQ976413">
    <property type="protein sequence ID" value="KYM90363.1"/>
    <property type="molecule type" value="Genomic_DNA"/>
</dbReference>
<feature type="transmembrane region" description="Helical" evidence="6">
    <location>
        <begin position="30"/>
        <end position="53"/>
    </location>
</feature>
<feature type="transmembrane region" description="Helical" evidence="6">
    <location>
        <begin position="60"/>
        <end position="85"/>
    </location>
</feature>
<sequence length="750" mass="85177">MENIRSPMDNLFNMLSGFSAGQEKALKQGIYNAVALFFLCLVSVAGYGLYIILRPFVKPLIWALLCGSVLFPFKCLLVTAVQSWFTKVEASRTLLIVNVSLLPVHIFDNVSERVGSFLWMHMKYIVWTVLLALVAVGLYHFTPNVIMCLAWRMFQTFSIISGFFILACNIFTVSTILVGYFVILYIYWTPSNSAHFRYMSFMIWFIISMYLSSIAGSYQVLVFTALQILCIIGFIYEAILVMDAHELNGIERIRSTSRHMQDDEVDTDKYMYGALYACAGMLLWKHRWIAHILVIPLVYYIVKQLGSYFGFWNMILGHCNSMIEILKSWCMDRHQALIPSNIRGLYKISVIVDEKLRNILKNSVNAVATTSVILGLIVFVTCASIFIMIQIYAEGLHLVQVTGEILNSTLMSNPDIDWVPEKWEESVNSVLDNIYTYGRSAISDGIRSLVKDLEPTKAEQMEKKVLELWDRLYQAWMMSNMDPNLVDLFNMTSIQNFAKENIGILTSVFDSVWSIVKGNISVILTIFTELFYIVLMSGSAVLNFVLSTVVFFTTLFYLLSSSDKTYKPIELTTMFSPISCHRFAMSLQEAVIGVFAATFKLASFFGMWTWFIHNLFQVKIVYLPSALATMLGAVPFLDAYFACIPATIELWFTRGSMIAISFFLFHFLPCNIVVTEFYKEIKGGGHPYLTGLSIAGGIFCLGVEGAIFGPLLLCCIMVVINLSRRYLNSPEEEEEVVLPAYERTSQYKSK</sequence>
<evidence type="ECO:0000256" key="1">
    <source>
        <dbReference type="ARBA" id="ARBA00004141"/>
    </source>
</evidence>
<feature type="transmembrane region" description="Helical" evidence="6">
    <location>
        <begin position="623"/>
        <end position="643"/>
    </location>
</feature>
<keyword evidence="8" id="KW-1185">Reference proteome</keyword>
<feature type="transmembrane region" description="Helical" evidence="6">
    <location>
        <begin position="655"/>
        <end position="674"/>
    </location>
</feature>
<accession>A0A151I5R3</accession>
<feature type="transmembrane region" description="Helical" evidence="6">
    <location>
        <begin position="218"/>
        <end position="239"/>
    </location>
</feature>
<keyword evidence="5 6" id="KW-0472">Membrane</keyword>
<feature type="transmembrane region" description="Helical" evidence="6">
    <location>
        <begin position="163"/>
        <end position="188"/>
    </location>
</feature>